<dbReference type="Gene3D" id="3.30.70.790">
    <property type="entry name" value="UreE, C-terminal domain"/>
    <property type="match status" value="1"/>
</dbReference>
<sequence>MGEMITVKTSNIPGELAVAKSYLEDNDIYCFLKDELINQVHPYAVGGIKLQVREEDAEEAIKLLLDGGFARKEDYEIPESTLFLVKWYEKITSWFGKK</sequence>
<dbReference type="Pfam" id="PF09413">
    <property type="entry name" value="DUF2007"/>
    <property type="match status" value="1"/>
</dbReference>
<accession>A0A212JRH1</accession>
<dbReference type="RefSeq" id="WP_296941900.1">
    <property type="nucleotide sequence ID" value="NZ_LT599032.1"/>
</dbReference>
<dbReference type="AlphaFoldDB" id="A0A212JRH1"/>
<reference evidence="2" key="1">
    <citation type="submission" date="2016-04" db="EMBL/GenBank/DDBJ databases">
        <authorList>
            <person name="Evans L.H."/>
            <person name="Alamgir A."/>
            <person name="Owens N."/>
            <person name="Weber N.D."/>
            <person name="Virtaneva K."/>
            <person name="Barbian K."/>
            <person name="Babar A."/>
            <person name="Rosenke K."/>
        </authorList>
    </citation>
    <scope>NUCLEOTIDE SEQUENCE</scope>
    <source>
        <strain evidence="2">86-1</strain>
    </source>
</reference>
<gene>
    <name evidence="2" type="ORF">KL86DYS1_30165</name>
</gene>
<protein>
    <recommendedName>
        <fullName evidence="1">DUF2007 domain-containing protein</fullName>
    </recommendedName>
</protein>
<organism evidence="2">
    <name type="scientific">uncultured Dysgonomonas sp</name>
    <dbReference type="NCBI Taxonomy" id="206096"/>
    <lineage>
        <taxon>Bacteria</taxon>
        <taxon>Pseudomonadati</taxon>
        <taxon>Bacteroidota</taxon>
        <taxon>Bacteroidia</taxon>
        <taxon>Bacteroidales</taxon>
        <taxon>Dysgonomonadaceae</taxon>
        <taxon>Dysgonomonas</taxon>
        <taxon>environmental samples</taxon>
    </lineage>
</organism>
<dbReference type="InterPro" id="IPR018551">
    <property type="entry name" value="DUF2007"/>
</dbReference>
<feature type="domain" description="DUF2007" evidence="1">
    <location>
        <begin position="4"/>
        <end position="64"/>
    </location>
</feature>
<evidence type="ECO:0000259" key="1">
    <source>
        <dbReference type="Pfam" id="PF09413"/>
    </source>
</evidence>
<dbReference type="SUPFAM" id="SSF54913">
    <property type="entry name" value="GlnB-like"/>
    <property type="match status" value="1"/>
</dbReference>
<proteinExistence type="predicted"/>
<evidence type="ECO:0000313" key="2">
    <source>
        <dbReference type="EMBL" id="SBW02030.1"/>
    </source>
</evidence>
<dbReference type="EMBL" id="FLUM01000003">
    <property type="protein sequence ID" value="SBW02030.1"/>
    <property type="molecule type" value="Genomic_DNA"/>
</dbReference>
<name>A0A212JRH1_9BACT</name>
<dbReference type="InterPro" id="IPR011322">
    <property type="entry name" value="N-reg_PII-like_a/b"/>
</dbReference>